<feature type="compositionally biased region" description="Basic residues" evidence="1">
    <location>
        <begin position="183"/>
        <end position="202"/>
    </location>
</feature>
<feature type="region of interest" description="Disordered" evidence="1">
    <location>
        <begin position="28"/>
        <end position="245"/>
    </location>
</feature>
<dbReference type="RefSeq" id="XP_018269703.1">
    <property type="nucleotide sequence ID" value="XM_018417532.1"/>
</dbReference>
<dbReference type="EMBL" id="KQ474082">
    <property type="protein sequence ID" value="KPV73654.1"/>
    <property type="molecule type" value="Genomic_DNA"/>
</dbReference>
<feature type="compositionally biased region" description="Low complexity" evidence="1">
    <location>
        <begin position="45"/>
        <end position="63"/>
    </location>
</feature>
<gene>
    <name evidence="2" type="ORF">RHOBADRAFT_54851</name>
</gene>
<keyword evidence="3" id="KW-1185">Reference proteome</keyword>
<dbReference type="AlphaFoldDB" id="A0A0P9H147"/>
<protein>
    <submittedName>
        <fullName evidence="2">Uncharacterized protein</fullName>
    </submittedName>
</protein>
<evidence type="ECO:0000313" key="3">
    <source>
        <dbReference type="Proteomes" id="UP000053890"/>
    </source>
</evidence>
<accession>A0A0P9H147</accession>
<sequence length="528" mass="58836">APLRRRARTRSLDQRLGVGPNLLALLQHGHPSVGKAPPRRRLGLRRWPQLGTRTPTTRPAARSAARRRRRRPATLRRRRPHHLAPRPGQLRRRRHRRPRGAALARLGRRQRRPRPRRPLLVGSPPPPRRPPPPRPCRPPPRPHRRVPRPRRARLDRPRQVVRAPHPPPRTRRLKDALHLVLGTRRRRGRGRGRALGRRRQREHARDLCRRRGRRGRGAPVGPKGRLDAQAAPPPRHDPHGLDDVRRPHPRLVRLHRLLGRVRLVQPDPARRRAVRLGTLGLDAGLHGLEDQGAEGAGPPRADGAPARQAPQAGAGHLVLLHLVLARTDPSNYLQTRHLVPLHRPRRRPPRAQRPRRALALLCRPRPQLVVDGNRSRSSAGVVEARRHPGRRRPVLERLARRPAAEQALGLERGGQQQQHDGGGTECTTGRGSRSRARHARRGADVRRRGRGRGEGRAAGLGEPAARGRGRAGRRGALGTGSGRSRCGCGRGQAGLAGRGEGEELQAVEGGRLRRTVGCSARASLSLRS</sequence>
<feature type="compositionally biased region" description="Low complexity" evidence="1">
    <location>
        <begin position="296"/>
        <end position="310"/>
    </location>
</feature>
<name>A0A0P9H147_RHOGW</name>
<feature type="non-terminal residue" evidence="2">
    <location>
        <position position="1"/>
    </location>
</feature>
<reference evidence="2 3" key="1">
    <citation type="journal article" date="2015" name="Front. Microbiol.">
        <title>Genome sequence of the plant growth promoting endophytic yeast Rhodotorula graminis WP1.</title>
        <authorList>
            <person name="Firrincieli A."/>
            <person name="Otillar R."/>
            <person name="Salamov A."/>
            <person name="Schmutz J."/>
            <person name="Khan Z."/>
            <person name="Redman R.S."/>
            <person name="Fleck N.D."/>
            <person name="Lindquist E."/>
            <person name="Grigoriev I.V."/>
            <person name="Doty S.L."/>
        </authorList>
    </citation>
    <scope>NUCLEOTIDE SEQUENCE [LARGE SCALE GENOMIC DNA]</scope>
    <source>
        <strain evidence="2 3">WP1</strain>
    </source>
</reference>
<dbReference type="Proteomes" id="UP000053890">
    <property type="component" value="Unassembled WGS sequence"/>
</dbReference>
<feature type="compositionally biased region" description="Basic residues" evidence="1">
    <location>
        <begin position="106"/>
        <end position="117"/>
    </location>
</feature>
<proteinExistence type="predicted"/>
<feature type="compositionally biased region" description="Basic residues" evidence="1">
    <location>
        <begin position="140"/>
        <end position="151"/>
    </location>
</feature>
<evidence type="ECO:0000313" key="2">
    <source>
        <dbReference type="EMBL" id="KPV73654.1"/>
    </source>
</evidence>
<feature type="compositionally biased region" description="Basic and acidic residues" evidence="1">
    <location>
        <begin position="441"/>
        <end position="455"/>
    </location>
</feature>
<feature type="compositionally biased region" description="Low complexity" evidence="1">
    <location>
        <begin position="457"/>
        <end position="466"/>
    </location>
</feature>
<feature type="non-terminal residue" evidence="2">
    <location>
        <position position="528"/>
    </location>
</feature>
<feature type="compositionally biased region" description="Pro residues" evidence="1">
    <location>
        <begin position="123"/>
        <end position="139"/>
    </location>
</feature>
<feature type="region of interest" description="Disordered" evidence="1">
    <location>
        <begin position="369"/>
        <end position="501"/>
    </location>
</feature>
<feature type="compositionally biased region" description="Basic and acidic residues" evidence="1">
    <location>
        <begin position="393"/>
        <end position="403"/>
    </location>
</feature>
<dbReference type="GeneID" id="28977980"/>
<evidence type="ECO:0000256" key="1">
    <source>
        <dbReference type="SAM" id="MobiDB-lite"/>
    </source>
</evidence>
<feature type="compositionally biased region" description="Basic and acidic residues" evidence="1">
    <location>
        <begin position="234"/>
        <end position="245"/>
    </location>
</feature>
<feature type="region of interest" description="Disordered" evidence="1">
    <location>
        <begin position="287"/>
        <end position="310"/>
    </location>
</feature>
<feature type="compositionally biased region" description="Basic residues" evidence="1">
    <location>
        <begin position="64"/>
        <end position="99"/>
    </location>
</feature>
<dbReference type="OMA" id="HHADHRR"/>
<organism evidence="2 3">
    <name type="scientific">Rhodotorula graminis (strain WP1)</name>
    <dbReference type="NCBI Taxonomy" id="578459"/>
    <lineage>
        <taxon>Eukaryota</taxon>
        <taxon>Fungi</taxon>
        <taxon>Dikarya</taxon>
        <taxon>Basidiomycota</taxon>
        <taxon>Pucciniomycotina</taxon>
        <taxon>Microbotryomycetes</taxon>
        <taxon>Sporidiobolales</taxon>
        <taxon>Sporidiobolaceae</taxon>
        <taxon>Rhodotorula</taxon>
    </lineage>
</organism>
<feature type="compositionally biased region" description="Gly residues" evidence="1">
    <location>
        <begin position="488"/>
        <end position="498"/>
    </location>
</feature>